<evidence type="ECO:0000259" key="6">
    <source>
        <dbReference type="PROSITE" id="PS50860"/>
    </source>
</evidence>
<reference evidence="8" key="1">
    <citation type="submission" date="2015-03" db="EMBL/GenBank/DDBJ databases">
        <authorList>
            <person name="Wibberg D."/>
        </authorList>
    </citation>
    <scope>NUCLEOTIDE SEQUENCE [LARGE SCALE GENOMIC DNA]</scope>
</reference>
<gene>
    <name evidence="7" type="ORF">PRIO_3397</name>
</gene>
<dbReference type="Gene3D" id="2.40.30.130">
    <property type="match status" value="1"/>
</dbReference>
<dbReference type="Pfam" id="PF07973">
    <property type="entry name" value="tRNA_SAD"/>
    <property type="match status" value="1"/>
</dbReference>
<evidence type="ECO:0000256" key="2">
    <source>
        <dbReference type="ARBA" id="ARBA00004496"/>
    </source>
</evidence>
<dbReference type="InterPro" id="IPR051335">
    <property type="entry name" value="Alanyl-tRNA_Editing_Enzymes"/>
</dbReference>
<comment type="subcellular location">
    <subcellularLocation>
        <location evidence="2">Cytoplasm</location>
    </subcellularLocation>
</comment>
<dbReference type="SMART" id="SM00863">
    <property type="entry name" value="tRNA_SAD"/>
    <property type="match status" value="1"/>
</dbReference>
<dbReference type="Pfam" id="PF02272">
    <property type="entry name" value="DHHA1"/>
    <property type="match status" value="1"/>
</dbReference>
<dbReference type="SUPFAM" id="SSF50447">
    <property type="entry name" value="Translation proteins"/>
    <property type="match status" value="1"/>
</dbReference>
<dbReference type="InterPro" id="IPR018164">
    <property type="entry name" value="Ala-tRNA-synth_IIc_N"/>
</dbReference>
<dbReference type="GO" id="GO:0002161">
    <property type="term" value="F:aminoacyl-tRNA deacylase activity"/>
    <property type="evidence" value="ECO:0007669"/>
    <property type="project" value="UniProtKB-ARBA"/>
</dbReference>
<protein>
    <submittedName>
        <fullName evidence="7">Threonyl/alanyl tRNA synthetase SAD</fullName>
    </submittedName>
</protein>
<keyword evidence="3" id="KW-0479">Metal-binding</keyword>
<sequence length="390" mass="43123">MTKKLYYESAYLKDWHTSVSQVVEREDGLYLILEETAFYPHGGGQPCDAGTIGGIPVLDVILEENVVLHKVESLPAGSQVSCQLDWNRRFDHMQQHSGQHLLSAVFRELFQAMTLSFHLGNDYATIDLELRELTPDQLAAAEQEVNRQVVLDRNIVSYFVTPEEMASLPLVKLPKVTENIRIVEIEGVEHNACGGTHVSSTGAIGMIKLLRAEKQKGNIRITFKCGGRALDEANDNQRILSALSAKFNTGKDEILDRIGKWEAEQKQLQAEMAVLREQNDIYMAKELLSGLEPETRVVAHIFADKSLKDLQSLATKLTANTELPVLLLTAMENKAVLACSGSAGLSCGAFFKAHLGEFQGKGGGSDKMAQAGFPAWDEVLKFYEFAKVNL</sequence>
<dbReference type="GO" id="GO:0005524">
    <property type="term" value="F:ATP binding"/>
    <property type="evidence" value="ECO:0007669"/>
    <property type="project" value="InterPro"/>
</dbReference>
<evidence type="ECO:0000313" key="8">
    <source>
        <dbReference type="Proteomes" id="UP000033163"/>
    </source>
</evidence>
<dbReference type="Gene3D" id="3.10.310.40">
    <property type="match status" value="1"/>
</dbReference>
<feature type="coiled-coil region" evidence="5">
    <location>
        <begin position="251"/>
        <end position="285"/>
    </location>
</feature>
<dbReference type="HOGENOM" id="CLU_004485_7_2_9"/>
<dbReference type="KEGG" id="pri:PRIO_3397"/>
<dbReference type="InterPro" id="IPR003156">
    <property type="entry name" value="DHHA1_dom"/>
</dbReference>
<comment type="cofactor">
    <cofactor evidence="1">
        <name>Zn(2+)</name>
        <dbReference type="ChEBI" id="CHEBI:29105"/>
    </cofactor>
</comment>
<evidence type="ECO:0000256" key="4">
    <source>
        <dbReference type="ARBA" id="ARBA00022833"/>
    </source>
</evidence>
<name>A0A0E4HB50_9BACL</name>
<keyword evidence="4" id="KW-0862">Zinc</keyword>
<dbReference type="Gene3D" id="3.30.980.10">
    <property type="entry name" value="Threonyl-trna Synthetase, Chain A, domain 2"/>
    <property type="match status" value="1"/>
</dbReference>
<keyword evidence="7" id="KW-0030">Aminoacyl-tRNA synthetase</keyword>
<dbReference type="PANTHER" id="PTHR43462">
    <property type="entry name" value="ALANYL-TRNA EDITING PROTEIN"/>
    <property type="match status" value="1"/>
</dbReference>
<evidence type="ECO:0000256" key="1">
    <source>
        <dbReference type="ARBA" id="ARBA00001947"/>
    </source>
</evidence>
<dbReference type="Pfam" id="PF01411">
    <property type="entry name" value="tRNA-synt_2c"/>
    <property type="match status" value="1"/>
</dbReference>
<accession>A0A0E4HB50</accession>
<dbReference type="InterPro" id="IPR009000">
    <property type="entry name" value="Transl_B-barrel_sf"/>
</dbReference>
<dbReference type="SUPFAM" id="SSF55186">
    <property type="entry name" value="ThrRS/AlaRS common domain"/>
    <property type="match status" value="1"/>
</dbReference>
<dbReference type="PANTHER" id="PTHR43462:SF1">
    <property type="entry name" value="ALANYL-TRNA EDITING PROTEIN AARSD1"/>
    <property type="match status" value="1"/>
</dbReference>
<dbReference type="GO" id="GO:0003676">
    <property type="term" value="F:nucleic acid binding"/>
    <property type="evidence" value="ECO:0007669"/>
    <property type="project" value="InterPro"/>
</dbReference>
<organism evidence="7 8">
    <name type="scientific">Paenibacillus riograndensis SBR5</name>
    <dbReference type="NCBI Taxonomy" id="1073571"/>
    <lineage>
        <taxon>Bacteria</taxon>
        <taxon>Bacillati</taxon>
        <taxon>Bacillota</taxon>
        <taxon>Bacilli</taxon>
        <taxon>Bacillales</taxon>
        <taxon>Paenibacillaceae</taxon>
        <taxon>Paenibacillus</taxon>
        <taxon>Paenibacillus sonchi group</taxon>
    </lineage>
</organism>
<dbReference type="RefSeq" id="WP_020431274.1">
    <property type="nucleotide sequence ID" value="NZ_AGBD01001240.1"/>
</dbReference>
<dbReference type="PATRIC" id="fig|1073571.4.peg.3626"/>
<dbReference type="PROSITE" id="PS50860">
    <property type="entry name" value="AA_TRNA_LIGASE_II_ALA"/>
    <property type="match status" value="1"/>
</dbReference>
<evidence type="ECO:0000313" key="7">
    <source>
        <dbReference type="EMBL" id="CQR55800.1"/>
    </source>
</evidence>
<feature type="domain" description="Alanyl-transfer RNA synthetases family profile" evidence="6">
    <location>
        <begin position="1"/>
        <end position="235"/>
    </location>
</feature>
<dbReference type="InterPro" id="IPR012947">
    <property type="entry name" value="tRNA_SAD"/>
</dbReference>
<dbReference type="GO" id="GO:0006419">
    <property type="term" value="P:alanyl-tRNA aminoacylation"/>
    <property type="evidence" value="ECO:0007669"/>
    <property type="project" value="InterPro"/>
</dbReference>
<evidence type="ECO:0000256" key="5">
    <source>
        <dbReference type="SAM" id="Coils"/>
    </source>
</evidence>
<keyword evidence="5" id="KW-0175">Coiled coil</keyword>
<proteinExistence type="predicted"/>
<dbReference type="AlphaFoldDB" id="A0A0E4HB50"/>
<dbReference type="GO" id="GO:0004813">
    <property type="term" value="F:alanine-tRNA ligase activity"/>
    <property type="evidence" value="ECO:0007669"/>
    <property type="project" value="InterPro"/>
</dbReference>
<dbReference type="InterPro" id="IPR018163">
    <property type="entry name" value="Thr/Ala-tRNA-synth_IIc_edit"/>
</dbReference>
<evidence type="ECO:0000256" key="3">
    <source>
        <dbReference type="ARBA" id="ARBA00022723"/>
    </source>
</evidence>
<dbReference type="GO" id="GO:0046872">
    <property type="term" value="F:metal ion binding"/>
    <property type="evidence" value="ECO:0007669"/>
    <property type="project" value="UniProtKB-KW"/>
</dbReference>
<dbReference type="STRING" id="483937.AMQ84_07390"/>
<dbReference type="EMBL" id="LN831776">
    <property type="protein sequence ID" value="CQR55800.1"/>
    <property type="molecule type" value="Genomic_DNA"/>
</dbReference>
<dbReference type="GO" id="GO:0005737">
    <property type="term" value="C:cytoplasm"/>
    <property type="evidence" value="ECO:0007669"/>
    <property type="project" value="UniProtKB-SubCell"/>
</dbReference>
<dbReference type="InterPro" id="IPR018165">
    <property type="entry name" value="Ala-tRNA-synth_IIc_core"/>
</dbReference>
<keyword evidence="7" id="KW-0436">Ligase</keyword>
<dbReference type="Proteomes" id="UP000033163">
    <property type="component" value="Chromosome I"/>
</dbReference>